<feature type="transmembrane region" description="Helical" evidence="10">
    <location>
        <begin position="745"/>
        <end position="768"/>
    </location>
</feature>
<accession>A0A8S9X2E0</accession>
<evidence type="ECO:0000256" key="8">
    <source>
        <dbReference type="PIRSR" id="PIRSR600175-1"/>
    </source>
</evidence>
<feature type="transmembrane region" description="Helical" evidence="10">
    <location>
        <begin position="439"/>
        <end position="459"/>
    </location>
</feature>
<evidence type="ECO:0000256" key="4">
    <source>
        <dbReference type="ARBA" id="ARBA00022692"/>
    </source>
</evidence>
<dbReference type="PROSITE" id="PS50267">
    <property type="entry name" value="NA_NEUROTRAN_SYMP_3"/>
    <property type="match status" value="1"/>
</dbReference>
<evidence type="ECO:0000256" key="5">
    <source>
        <dbReference type="ARBA" id="ARBA00022847"/>
    </source>
</evidence>
<keyword evidence="8" id="KW-0915">Sodium</keyword>
<comment type="similarity">
    <text evidence="2 9">Belongs to the sodium:neurotransmitter symporter (SNF) (TC 2.A.22) family.</text>
</comment>
<feature type="binding site" evidence="8">
    <location>
        <position position="261"/>
    </location>
    <ligand>
        <name>Na(+)</name>
        <dbReference type="ChEBI" id="CHEBI:29101"/>
        <label>1</label>
    </ligand>
</feature>
<dbReference type="PRINTS" id="PR00176">
    <property type="entry name" value="NANEUSMPORT"/>
</dbReference>
<dbReference type="GO" id="GO:0035725">
    <property type="term" value="P:sodium ion transmembrane transport"/>
    <property type="evidence" value="ECO:0007669"/>
    <property type="project" value="TreeGrafter"/>
</dbReference>
<feature type="binding site" evidence="8">
    <location>
        <position position="495"/>
    </location>
    <ligand>
        <name>Na(+)</name>
        <dbReference type="ChEBI" id="CHEBI:29101"/>
        <label>1</label>
    </ligand>
</feature>
<dbReference type="PANTHER" id="PTHR11616:SF182">
    <property type="entry name" value="TRANSPORTER"/>
    <property type="match status" value="1"/>
</dbReference>
<dbReference type="Pfam" id="PF00209">
    <property type="entry name" value="SNF"/>
    <property type="match status" value="1"/>
</dbReference>
<organism evidence="11 12">
    <name type="scientific">Apolygus lucorum</name>
    <name type="common">Small green plant bug</name>
    <name type="synonym">Lygocoris lucorum</name>
    <dbReference type="NCBI Taxonomy" id="248454"/>
    <lineage>
        <taxon>Eukaryota</taxon>
        <taxon>Metazoa</taxon>
        <taxon>Ecdysozoa</taxon>
        <taxon>Arthropoda</taxon>
        <taxon>Hexapoda</taxon>
        <taxon>Insecta</taxon>
        <taxon>Pterygota</taxon>
        <taxon>Neoptera</taxon>
        <taxon>Paraneoptera</taxon>
        <taxon>Hemiptera</taxon>
        <taxon>Heteroptera</taxon>
        <taxon>Panheteroptera</taxon>
        <taxon>Cimicomorpha</taxon>
        <taxon>Miridae</taxon>
        <taxon>Mirini</taxon>
        <taxon>Apolygus</taxon>
    </lineage>
</organism>
<evidence type="ECO:0000256" key="1">
    <source>
        <dbReference type="ARBA" id="ARBA00004141"/>
    </source>
</evidence>
<dbReference type="InterPro" id="IPR000175">
    <property type="entry name" value="Na/ntran_symport"/>
</dbReference>
<feature type="binding site" evidence="8">
    <location>
        <position position="268"/>
    </location>
    <ligand>
        <name>Na(+)</name>
        <dbReference type="ChEBI" id="CHEBI:29101"/>
        <label>1</label>
    </ligand>
</feature>
<dbReference type="InterPro" id="IPR037272">
    <property type="entry name" value="SNS_sf"/>
</dbReference>
<sequence length="874" mass="97287">MEPIFSHTLSLATNYFMKALAMPANRYPRVVAAEVVNRRVFWFSELQTLARRYGATFDGSLADLGAWRRQLGDLVDAVKTSWREDMLRRAQESNRLYGKLNKEIVPAAFAGKVEEYPLWGSSVTVPKGTSPSIPGSPLSFSTPFKNTGLLWVDEHQQQLTMANTAHFVRRQSSRDLNPQRSLDRFEMKEMKGRLVTIENGTSYGTTNSAFDDSSPNTKAAMKVSEKIVEESTEPKSFRPECGEDDRESWDSKLTFLLATVGYAVGLGNVWRFPYLAQKNGGGAFLVPYFIMLCIEGIPMFYLELAIGQRLRKGAIGVWNQVSPFLAGIGISSAVVSFNVAIYYNTIIAWCLFYFVQSFQAQLPWADCPNKYFQNGSFVPEPECVASTPTQYFWYRTTLMASEDINTPIAFNWKIAFALVVAWILVYMCMIKGIASSGKVVYVTATFPYIVLVIFFFRGITLPGMSNGIKHLFTPKWHTLTDPVVWLEAGTQIFFSLGLAFGGLIAFSSYNPVNNNCYRDAVTVALTNCFTSMFAGIVVFSVIGFKATLSYENCLKERNNTLALIAQQSASAISSTVGSSISKAVTTVASLIPELPECDLEKELDSSAAGTGLAFIIFTEAINQFPGAQFWSVLFFLMLFTLGIDSQFGTLEGVVTSIVDMKIFPNLRKEILTGVMCLVCCLISMSFAHGSGNYVFILFDSFSGNFPLLIIALCECMAVSYVYGLKRFADDIELMTGTRPGLYWLICWKYLSPLAMTMILLASLAELFTDGSRYPAWIAETGETVMKEWPVWAILLALGLILVSVMWIPIVAICRAMNIVIIEDNEKAWFPANDLKEFHGIVEHEVTTAETLLFCIHPDGSEGLCCPTYPHEEDL</sequence>
<feature type="transmembrane region" description="Helical" evidence="10">
    <location>
        <begin position="284"/>
        <end position="304"/>
    </location>
</feature>
<keyword evidence="7 10" id="KW-0472">Membrane</keyword>
<feature type="transmembrane region" description="Helical" evidence="10">
    <location>
        <begin position="632"/>
        <end position="658"/>
    </location>
</feature>
<feature type="transmembrane region" description="Helical" evidence="10">
    <location>
        <begin position="521"/>
        <end position="542"/>
    </location>
</feature>
<feature type="transmembrane region" description="Helical" evidence="10">
    <location>
        <begin position="408"/>
        <end position="427"/>
    </location>
</feature>
<feature type="binding site" evidence="8">
    <location>
        <position position="641"/>
    </location>
    <ligand>
        <name>Na(+)</name>
        <dbReference type="ChEBI" id="CHEBI:29101"/>
        <label>1</label>
    </ligand>
</feature>
<dbReference type="Proteomes" id="UP000466442">
    <property type="component" value="Unassembled WGS sequence"/>
</dbReference>
<evidence type="ECO:0000256" key="9">
    <source>
        <dbReference type="RuleBase" id="RU003732"/>
    </source>
</evidence>
<protein>
    <recommendedName>
        <fullName evidence="9">Transporter</fullName>
    </recommendedName>
</protein>
<keyword evidence="12" id="KW-1185">Reference proteome</keyword>
<dbReference type="PROSITE" id="PS00610">
    <property type="entry name" value="NA_NEUROTRAN_SYMP_1"/>
    <property type="match status" value="1"/>
</dbReference>
<feature type="binding site" evidence="8">
    <location>
        <position position="644"/>
    </location>
    <ligand>
        <name>Na(+)</name>
        <dbReference type="ChEBI" id="CHEBI:29101"/>
        <label>1</label>
    </ligand>
</feature>
<feature type="binding site" evidence="8">
    <location>
        <position position="263"/>
    </location>
    <ligand>
        <name>Na(+)</name>
        <dbReference type="ChEBI" id="CHEBI:29101"/>
        <label>1</label>
    </ligand>
</feature>
<proteinExistence type="inferred from homology"/>
<evidence type="ECO:0000256" key="7">
    <source>
        <dbReference type="ARBA" id="ARBA00023136"/>
    </source>
</evidence>
<feature type="transmembrane region" description="Helical" evidence="10">
    <location>
        <begin position="788"/>
        <end position="812"/>
    </location>
</feature>
<keyword evidence="3 9" id="KW-0813">Transport</keyword>
<evidence type="ECO:0000313" key="11">
    <source>
        <dbReference type="EMBL" id="KAF6202644.1"/>
    </source>
</evidence>
<evidence type="ECO:0000256" key="2">
    <source>
        <dbReference type="ARBA" id="ARBA00006459"/>
    </source>
</evidence>
<keyword evidence="5 9" id="KW-0769">Symport</keyword>
<dbReference type="OrthoDB" id="6581954at2759"/>
<evidence type="ECO:0000313" key="12">
    <source>
        <dbReference type="Proteomes" id="UP000466442"/>
    </source>
</evidence>
<comment type="caution">
    <text evidence="11">The sequence shown here is derived from an EMBL/GenBank/DDBJ whole genome shotgun (WGS) entry which is preliminary data.</text>
</comment>
<dbReference type="GO" id="GO:0046872">
    <property type="term" value="F:metal ion binding"/>
    <property type="evidence" value="ECO:0007669"/>
    <property type="project" value="UniProtKB-KW"/>
</dbReference>
<evidence type="ECO:0000256" key="10">
    <source>
        <dbReference type="SAM" id="Phobius"/>
    </source>
</evidence>
<keyword evidence="4 9" id="KW-0812">Transmembrane</keyword>
<keyword evidence="6 10" id="KW-1133">Transmembrane helix</keyword>
<reference evidence="11" key="1">
    <citation type="journal article" date="2021" name="Mol. Ecol. Resour.">
        <title>Apolygus lucorum genome provides insights into omnivorousness and mesophyll feeding.</title>
        <authorList>
            <person name="Liu Y."/>
            <person name="Liu H."/>
            <person name="Wang H."/>
            <person name="Huang T."/>
            <person name="Liu B."/>
            <person name="Yang B."/>
            <person name="Yin L."/>
            <person name="Li B."/>
            <person name="Zhang Y."/>
            <person name="Zhang S."/>
            <person name="Jiang F."/>
            <person name="Zhang X."/>
            <person name="Ren Y."/>
            <person name="Wang B."/>
            <person name="Wang S."/>
            <person name="Lu Y."/>
            <person name="Wu K."/>
            <person name="Fan W."/>
            <person name="Wang G."/>
        </authorList>
    </citation>
    <scope>NUCLEOTIDE SEQUENCE</scope>
    <source>
        <strain evidence="11">12Hb</strain>
    </source>
</reference>
<dbReference type="NCBIfam" id="NF037979">
    <property type="entry name" value="Na_transp"/>
    <property type="match status" value="1"/>
</dbReference>
<feature type="transmembrane region" description="Helical" evidence="10">
    <location>
        <begin position="492"/>
        <end position="509"/>
    </location>
</feature>
<feature type="binding site" evidence="8">
    <location>
        <position position="645"/>
    </location>
    <ligand>
        <name>Na(+)</name>
        <dbReference type="ChEBI" id="CHEBI:29101"/>
        <label>1</label>
    </ligand>
</feature>
<keyword evidence="8" id="KW-0479">Metal-binding</keyword>
<dbReference type="PANTHER" id="PTHR11616">
    <property type="entry name" value="SODIUM/CHLORIDE DEPENDENT TRANSPORTER"/>
    <property type="match status" value="1"/>
</dbReference>
<evidence type="ECO:0000256" key="6">
    <source>
        <dbReference type="ARBA" id="ARBA00022989"/>
    </source>
</evidence>
<dbReference type="EMBL" id="WIXP02000011">
    <property type="protein sequence ID" value="KAF6202644.1"/>
    <property type="molecule type" value="Genomic_DNA"/>
</dbReference>
<feature type="transmembrane region" description="Helical" evidence="10">
    <location>
        <begin position="324"/>
        <end position="354"/>
    </location>
</feature>
<feature type="binding site" evidence="8">
    <location>
        <position position="264"/>
    </location>
    <ligand>
        <name>Na(+)</name>
        <dbReference type="ChEBI" id="CHEBI:29101"/>
        <label>1</label>
    </ligand>
</feature>
<dbReference type="SUPFAM" id="SSF161070">
    <property type="entry name" value="SNF-like"/>
    <property type="match status" value="1"/>
</dbReference>
<dbReference type="GO" id="GO:0005886">
    <property type="term" value="C:plasma membrane"/>
    <property type="evidence" value="ECO:0007669"/>
    <property type="project" value="TreeGrafter"/>
</dbReference>
<feature type="transmembrane region" description="Helical" evidence="10">
    <location>
        <begin position="670"/>
        <end position="687"/>
    </location>
</feature>
<dbReference type="GO" id="GO:0015293">
    <property type="term" value="F:symporter activity"/>
    <property type="evidence" value="ECO:0007669"/>
    <property type="project" value="UniProtKB-KW"/>
</dbReference>
<evidence type="ECO:0000256" key="3">
    <source>
        <dbReference type="ARBA" id="ARBA00022448"/>
    </source>
</evidence>
<comment type="subcellular location">
    <subcellularLocation>
        <location evidence="1">Membrane</location>
        <topology evidence="1">Multi-pass membrane protein</topology>
    </subcellularLocation>
</comment>
<dbReference type="AlphaFoldDB" id="A0A8S9X2E0"/>
<name>A0A8S9X2E0_APOLU</name>
<dbReference type="GO" id="GO:0006865">
    <property type="term" value="P:amino acid transport"/>
    <property type="evidence" value="ECO:0007669"/>
    <property type="project" value="TreeGrafter"/>
</dbReference>
<dbReference type="CDD" id="cd10332">
    <property type="entry name" value="SLC6sbd-B0AT-like"/>
    <property type="match status" value="1"/>
</dbReference>
<feature type="binding site" evidence="8">
    <location>
        <position position="527"/>
    </location>
    <ligand>
        <name>Na(+)</name>
        <dbReference type="ChEBI" id="CHEBI:29101"/>
        <label>1</label>
    </ligand>
</feature>
<feature type="transmembrane region" description="Helical" evidence="10">
    <location>
        <begin position="707"/>
        <end position="724"/>
    </location>
</feature>
<gene>
    <name evidence="11" type="ORF">GE061_003043</name>
</gene>